<evidence type="ECO:0000256" key="16">
    <source>
        <dbReference type="ARBA" id="ARBA00066910"/>
    </source>
</evidence>
<keyword evidence="12" id="KW-0576">Peroxisome</keyword>
<proteinExistence type="inferred from homology"/>
<keyword evidence="7" id="KW-0276">Fatty acid metabolism</keyword>
<dbReference type="InterPro" id="IPR042231">
    <property type="entry name" value="Cho/carn_acyl_trans_2"/>
</dbReference>
<evidence type="ECO:0000256" key="10">
    <source>
        <dbReference type="ARBA" id="ARBA00023128"/>
    </source>
</evidence>
<keyword evidence="6" id="KW-0999">Mitochondrion inner membrane</keyword>
<dbReference type="Proteomes" id="UP000266861">
    <property type="component" value="Unassembled WGS sequence"/>
</dbReference>
<evidence type="ECO:0000313" key="22">
    <source>
        <dbReference type="Proteomes" id="UP000266861"/>
    </source>
</evidence>
<evidence type="ECO:0000256" key="12">
    <source>
        <dbReference type="ARBA" id="ARBA00023140"/>
    </source>
</evidence>
<comment type="caution">
    <text evidence="21">The sequence shown here is derived from an EMBL/GenBank/DDBJ whole genome shotgun (WGS) entry which is preliminary data.</text>
</comment>
<dbReference type="Gene3D" id="3.30.559.10">
    <property type="entry name" value="Chloramphenicol acetyltransferase-like domain"/>
    <property type="match status" value="1"/>
</dbReference>
<dbReference type="STRING" id="1348612.A0A397JHX3"/>
<dbReference type="EMBL" id="PQFF01000025">
    <property type="protein sequence ID" value="RHZ87959.1"/>
    <property type="molecule type" value="Genomic_DNA"/>
</dbReference>
<evidence type="ECO:0000256" key="18">
    <source>
        <dbReference type="PIRSR" id="PIRSR600542-1"/>
    </source>
</evidence>
<keyword evidence="8" id="KW-0809">Transit peptide</keyword>
<evidence type="ECO:0000256" key="8">
    <source>
        <dbReference type="ARBA" id="ARBA00022946"/>
    </source>
</evidence>
<dbReference type="InterPro" id="IPR000542">
    <property type="entry name" value="Carn_acyl_trans"/>
</dbReference>
<evidence type="ECO:0000256" key="19">
    <source>
        <dbReference type="RuleBase" id="RU003801"/>
    </source>
</evidence>
<dbReference type="PANTHER" id="PTHR22589:SF103">
    <property type="entry name" value="CARNITINE O-ACETYL-TRANSFERASE, ISOFORM A-RELATED"/>
    <property type="match status" value="1"/>
</dbReference>
<keyword evidence="10" id="KW-0496">Mitochondrion</keyword>
<reference evidence="21 22" key="1">
    <citation type="submission" date="2018-08" db="EMBL/GenBank/DDBJ databases">
        <title>Genome and evolution of the arbuscular mycorrhizal fungus Diversispora epigaea (formerly Glomus versiforme) and its bacterial endosymbionts.</title>
        <authorList>
            <person name="Sun X."/>
            <person name="Fei Z."/>
            <person name="Harrison M."/>
        </authorList>
    </citation>
    <scope>NUCLEOTIDE SEQUENCE [LARGE SCALE GENOMIC DNA]</scope>
    <source>
        <strain evidence="21 22">IT104</strain>
    </source>
</reference>
<evidence type="ECO:0000256" key="4">
    <source>
        <dbReference type="ARBA" id="ARBA00022448"/>
    </source>
</evidence>
<dbReference type="AlphaFoldDB" id="A0A397JHX3"/>
<keyword evidence="13 19" id="KW-0012">Acyltransferase</keyword>
<keyword evidence="5 19" id="KW-0808">Transferase</keyword>
<dbReference type="Gene3D" id="3.30.559.70">
    <property type="entry name" value="Choline/Carnitine o-acyltransferase, domain 2"/>
    <property type="match status" value="1"/>
</dbReference>
<dbReference type="OrthoDB" id="240216at2759"/>
<evidence type="ECO:0000256" key="7">
    <source>
        <dbReference type="ARBA" id="ARBA00022832"/>
    </source>
</evidence>
<evidence type="ECO:0000256" key="2">
    <source>
        <dbReference type="ARBA" id="ARBA00004443"/>
    </source>
</evidence>
<dbReference type="GO" id="GO:0006631">
    <property type="term" value="P:fatty acid metabolic process"/>
    <property type="evidence" value="ECO:0007669"/>
    <property type="project" value="UniProtKB-KW"/>
</dbReference>
<comment type="similarity">
    <text evidence="3 19">Belongs to the carnitine/choline acetyltransferase family.</text>
</comment>
<keyword evidence="11" id="KW-0472">Membrane</keyword>
<protein>
    <recommendedName>
        <fullName evidence="17">Carnitine O-acetyltransferase, mitochondrial</fullName>
        <ecNumber evidence="16">2.3.1.7</ecNumber>
    </recommendedName>
</protein>
<evidence type="ECO:0000256" key="6">
    <source>
        <dbReference type="ARBA" id="ARBA00022792"/>
    </source>
</evidence>
<dbReference type="Pfam" id="PF00755">
    <property type="entry name" value="Carn_acyltransf"/>
    <property type="match status" value="1"/>
</dbReference>
<keyword evidence="9" id="KW-0443">Lipid metabolism</keyword>
<dbReference type="PROSITE" id="PS00440">
    <property type="entry name" value="ACYLTRANSF_C_2"/>
    <property type="match status" value="1"/>
</dbReference>
<sequence>MNKFNKLSLAHSVFRSFKQPKNQFLNDMTRRSYSLAAPVSKSPAIPYPVDTSVGPMYRYQKSLPKLPVPSLSETFEKYLISVKPLVNEEEFENTKKAVADFLKPGGIGEELQGRLLNKANNPKVINWLEDWWNELAYFGYRDPVCVYVSYFYAYKDDKLRKNPATRAASIVTAALAYRRLVEEQQLEPDYMKNLPICMDSSKWMFNACRFPAKPSDYESKFDPTKNNHMTVIRKNKFFIVDLVNDGKQLSTVEIESQFKKIYEMASDARDPPVGALTTENRDNWTDYRNILLSISPKNEKLLRKIESSAFVVCLDDTSPITHEEISHSCWVGDGRNRFFDKPLQFIVFENGKAGFCGEHSSMDGMPTHRLNHFICDVIARNKIDHGSPNVRFKLPPPEQLNFTLNNDALKAIASAEKNFDSLVSKHDLRVLVYQGYGKNGIKKLGFSPDAYVQMIIQLAYYKMYGVSRSTYESAQTRKFAHGRTEVCRSVSVDSVAWVKSMEDPKVTLETKIELGRKAIASHVKYMSDAIDGRGCDRHLLGLRMSLKSDEEKPAIFTDVAFSRSSHWNLSTSQLSSEYFDGYGWGEVVPDGYGIAYQVNANHLQFNIVSMHLNNHHMRHYLNEAANEMKQLFEYAQAKEGRVPSKL</sequence>
<evidence type="ECO:0000256" key="17">
    <source>
        <dbReference type="ARBA" id="ARBA00073438"/>
    </source>
</evidence>
<evidence type="ECO:0000256" key="11">
    <source>
        <dbReference type="ARBA" id="ARBA00023136"/>
    </source>
</evidence>
<evidence type="ECO:0000313" key="21">
    <source>
        <dbReference type="EMBL" id="RHZ87959.1"/>
    </source>
</evidence>
<gene>
    <name evidence="21" type="ORF">Glove_27g12</name>
</gene>
<evidence type="ECO:0000256" key="3">
    <source>
        <dbReference type="ARBA" id="ARBA00005232"/>
    </source>
</evidence>
<dbReference type="GO" id="GO:0005777">
    <property type="term" value="C:peroxisome"/>
    <property type="evidence" value="ECO:0007669"/>
    <property type="project" value="UniProtKB-SubCell"/>
</dbReference>
<dbReference type="InterPro" id="IPR023213">
    <property type="entry name" value="CAT-like_dom_sf"/>
</dbReference>
<organism evidence="21 22">
    <name type="scientific">Diversispora epigaea</name>
    <dbReference type="NCBI Taxonomy" id="1348612"/>
    <lineage>
        <taxon>Eukaryota</taxon>
        <taxon>Fungi</taxon>
        <taxon>Fungi incertae sedis</taxon>
        <taxon>Mucoromycota</taxon>
        <taxon>Glomeromycotina</taxon>
        <taxon>Glomeromycetes</taxon>
        <taxon>Diversisporales</taxon>
        <taxon>Diversisporaceae</taxon>
        <taxon>Diversispora</taxon>
    </lineage>
</organism>
<comment type="catalytic activity">
    <reaction evidence="14">
        <text>(R)-carnitine + acetyl-CoA = O-acetyl-(R)-carnitine + CoA</text>
        <dbReference type="Rhea" id="RHEA:21136"/>
        <dbReference type="ChEBI" id="CHEBI:16347"/>
        <dbReference type="ChEBI" id="CHEBI:57287"/>
        <dbReference type="ChEBI" id="CHEBI:57288"/>
        <dbReference type="ChEBI" id="CHEBI:57589"/>
        <dbReference type="EC" id="2.3.1.7"/>
    </reaction>
</comment>
<feature type="active site" description="Proton acceptor" evidence="18">
    <location>
        <position position="359"/>
    </location>
</feature>
<evidence type="ECO:0000256" key="9">
    <source>
        <dbReference type="ARBA" id="ARBA00023098"/>
    </source>
</evidence>
<dbReference type="GO" id="GO:0009437">
    <property type="term" value="P:carnitine metabolic process"/>
    <property type="evidence" value="ECO:0007669"/>
    <property type="project" value="TreeGrafter"/>
</dbReference>
<evidence type="ECO:0000256" key="14">
    <source>
        <dbReference type="ARBA" id="ARBA00052702"/>
    </source>
</evidence>
<dbReference type="FunFam" id="3.30.559.70:FF:000007">
    <property type="entry name" value="Carnitine O-acetyltransferase, mitochondrial"/>
    <property type="match status" value="1"/>
</dbReference>
<comment type="function">
    <text evidence="15">Carnitine acetylase is specific for short chain fatty acids. Carnitine acetylase seems to affect the flux through the pyruvate dehydrogenase complex. It may be involved as well in the transport of acetyl-CoA into mitochondria.</text>
</comment>
<evidence type="ECO:0000259" key="20">
    <source>
        <dbReference type="Pfam" id="PF00755"/>
    </source>
</evidence>
<evidence type="ECO:0000256" key="1">
    <source>
        <dbReference type="ARBA" id="ARBA00004275"/>
    </source>
</evidence>
<dbReference type="GO" id="GO:0005743">
    <property type="term" value="C:mitochondrial inner membrane"/>
    <property type="evidence" value="ECO:0007669"/>
    <property type="project" value="UniProtKB-SubCell"/>
</dbReference>
<name>A0A397JHX3_9GLOM</name>
<accession>A0A397JHX3</accession>
<evidence type="ECO:0000256" key="15">
    <source>
        <dbReference type="ARBA" id="ARBA00053195"/>
    </source>
</evidence>
<dbReference type="EC" id="2.3.1.7" evidence="16"/>
<comment type="subcellular location">
    <subcellularLocation>
        <location evidence="2">Mitochondrion inner membrane</location>
        <topology evidence="2">Peripheral membrane protein</topology>
        <orientation evidence="2">Matrix side</orientation>
    </subcellularLocation>
    <subcellularLocation>
        <location evidence="1">Peroxisome</location>
    </subcellularLocation>
</comment>
<dbReference type="PANTHER" id="PTHR22589">
    <property type="entry name" value="CARNITINE O-ACYLTRANSFERASE"/>
    <property type="match status" value="1"/>
</dbReference>
<evidence type="ECO:0000256" key="5">
    <source>
        <dbReference type="ARBA" id="ARBA00022679"/>
    </source>
</evidence>
<keyword evidence="22" id="KW-1185">Reference proteome</keyword>
<dbReference type="InterPro" id="IPR039551">
    <property type="entry name" value="Cho/carn_acyl_trans"/>
</dbReference>
<dbReference type="SUPFAM" id="SSF52777">
    <property type="entry name" value="CoA-dependent acyltransferases"/>
    <property type="match status" value="2"/>
</dbReference>
<dbReference type="GO" id="GO:0004092">
    <property type="term" value="F:carnitine O-acetyltransferase activity"/>
    <property type="evidence" value="ECO:0007669"/>
    <property type="project" value="UniProtKB-EC"/>
</dbReference>
<feature type="domain" description="Choline/carnitine acyltransferase" evidence="20">
    <location>
        <begin position="66"/>
        <end position="622"/>
    </location>
</feature>
<keyword evidence="4" id="KW-0813">Transport</keyword>
<evidence type="ECO:0000256" key="13">
    <source>
        <dbReference type="ARBA" id="ARBA00023315"/>
    </source>
</evidence>